<evidence type="ECO:0000256" key="2">
    <source>
        <dbReference type="ARBA" id="ARBA00022517"/>
    </source>
</evidence>
<dbReference type="InterPro" id="IPR028998">
    <property type="entry name" value="RimP_C"/>
</dbReference>
<dbReference type="InterPro" id="IPR028989">
    <property type="entry name" value="RimP_N"/>
</dbReference>
<dbReference type="AlphaFoldDB" id="A0A9D1AQ04"/>
<keyword evidence="1 3" id="KW-0963">Cytoplasm</keyword>
<dbReference type="Gene3D" id="3.30.300.70">
    <property type="entry name" value="RimP-like superfamily, N-terminal"/>
    <property type="match status" value="1"/>
</dbReference>
<dbReference type="FunFam" id="3.30.300.70:FF:000001">
    <property type="entry name" value="Ribosome maturation factor RimP"/>
    <property type="match status" value="1"/>
</dbReference>
<dbReference type="Proteomes" id="UP000824242">
    <property type="component" value="Unassembled WGS sequence"/>
</dbReference>
<reference evidence="6" key="1">
    <citation type="submission" date="2020-10" db="EMBL/GenBank/DDBJ databases">
        <authorList>
            <person name="Gilroy R."/>
        </authorList>
    </citation>
    <scope>NUCLEOTIDE SEQUENCE</scope>
    <source>
        <strain evidence="6">ChiSxjej1B13-7958</strain>
    </source>
</reference>
<evidence type="ECO:0000313" key="6">
    <source>
        <dbReference type="EMBL" id="HIR47530.1"/>
    </source>
</evidence>
<dbReference type="PANTHER" id="PTHR33867:SF1">
    <property type="entry name" value="RIBOSOME MATURATION FACTOR RIMP"/>
    <property type="match status" value="1"/>
</dbReference>
<dbReference type="GO" id="GO:0005829">
    <property type="term" value="C:cytosol"/>
    <property type="evidence" value="ECO:0007669"/>
    <property type="project" value="TreeGrafter"/>
</dbReference>
<comment type="subcellular location">
    <subcellularLocation>
        <location evidence="3">Cytoplasm</location>
    </subcellularLocation>
</comment>
<evidence type="ECO:0000256" key="1">
    <source>
        <dbReference type="ARBA" id="ARBA00022490"/>
    </source>
</evidence>
<dbReference type="Pfam" id="PF17384">
    <property type="entry name" value="DUF150_C"/>
    <property type="match status" value="1"/>
</dbReference>
<evidence type="ECO:0000259" key="4">
    <source>
        <dbReference type="Pfam" id="PF02576"/>
    </source>
</evidence>
<evidence type="ECO:0000256" key="3">
    <source>
        <dbReference type="HAMAP-Rule" id="MF_01077"/>
    </source>
</evidence>
<dbReference type="GO" id="GO:0006412">
    <property type="term" value="P:translation"/>
    <property type="evidence" value="ECO:0007669"/>
    <property type="project" value="TreeGrafter"/>
</dbReference>
<dbReference type="EMBL" id="DVGZ01000080">
    <property type="protein sequence ID" value="HIR47530.1"/>
    <property type="molecule type" value="Genomic_DNA"/>
</dbReference>
<accession>A0A9D1AQ04</accession>
<proteinExistence type="inferred from homology"/>
<dbReference type="InterPro" id="IPR035956">
    <property type="entry name" value="RimP_N_sf"/>
</dbReference>
<feature type="domain" description="Ribosome maturation factor RimP N-terminal" evidence="4">
    <location>
        <begin position="18"/>
        <end position="88"/>
    </location>
</feature>
<organism evidence="6 7">
    <name type="scientific">Candidatus Caccousia avicola</name>
    <dbReference type="NCBI Taxonomy" id="2840721"/>
    <lineage>
        <taxon>Bacteria</taxon>
        <taxon>Bacillati</taxon>
        <taxon>Bacillota</taxon>
        <taxon>Clostridia</taxon>
        <taxon>Eubacteriales</taxon>
        <taxon>Oscillospiraceae</taxon>
        <taxon>Oscillospiraceae incertae sedis</taxon>
        <taxon>Candidatus Caccousia</taxon>
    </lineage>
</organism>
<reference evidence="6" key="2">
    <citation type="journal article" date="2021" name="PeerJ">
        <title>Extensive microbial diversity within the chicken gut microbiome revealed by metagenomics and culture.</title>
        <authorList>
            <person name="Gilroy R."/>
            <person name="Ravi A."/>
            <person name="Getino M."/>
            <person name="Pursley I."/>
            <person name="Horton D.L."/>
            <person name="Alikhan N.F."/>
            <person name="Baker D."/>
            <person name="Gharbi K."/>
            <person name="Hall N."/>
            <person name="Watson M."/>
            <person name="Adriaenssens E.M."/>
            <person name="Foster-Nyarko E."/>
            <person name="Jarju S."/>
            <person name="Secka A."/>
            <person name="Antonio M."/>
            <person name="Oren A."/>
            <person name="Chaudhuri R.R."/>
            <person name="La Ragione R."/>
            <person name="Hildebrand F."/>
            <person name="Pallen M.J."/>
        </authorList>
    </citation>
    <scope>NUCLEOTIDE SEQUENCE</scope>
    <source>
        <strain evidence="6">ChiSxjej1B13-7958</strain>
    </source>
</reference>
<comment type="similarity">
    <text evidence="3">Belongs to the RimP family.</text>
</comment>
<dbReference type="HAMAP" id="MF_01077">
    <property type="entry name" value="RimP"/>
    <property type="match status" value="1"/>
</dbReference>
<dbReference type="InterPro" id="IPR036847">
    <property type="entry name" value="RimP_C_sf"/>
</dbReference>
<protein>
    <recommendedName>
        <fullName evidence="3">Ribosome maturation factor RimP</fullName>
    </recommendedName>
</protein>
<dbReference type="SUPFAM" id="SSF74942">
    <property type="entry name" value="YhbC-like, C-terminal domain"/>
    <property type="match status" value="1"/>
</dbReference>
<comment type="function">
    <text evidence="3">Required for maturation of 30S ribosomal subunits.</text>
</comment>
<feature type="domain" description="Ribosome maturation factor RimP C-terminal" evidence="5">
    <location>
        <begin position="92"/>
        <end position="156"/>
    </location>
</feature>
<dbReference type="PANTHER" id="PTHR33867">
    <property type="entry name" value="RIBOSOME MATURATION FACTOR RIMP"/>
    <property type="match status" value="1"/>
</dbReference>
<dbReference type="SUPFAM" id="SSF75420">
    <property type="entry name" value="YhbC-like, N-terminal domain"/>
    <property type="match status" value="1"/>
</dbReference>
<gene>
    <name evidence="3" type="primary">rimP</name>
    <name evidence="6" type="ORF">IAB89_07735</name>
</gene>
<evidence type="ECO:0000313" key="7">
    <source>
        <dbReference type="Proteomes" id="UP000824242"/>
    </source>
</evidence>
<comment type="caution">
    <text evidence="6">The sequence shown here is derived from an EMBL/GenBank/DDBJ whole genome shotgun (WGS) entry which is preliminary data.</text>
</comment>
<keyword evidence="2 3" id="KW-0690">Ribosome biogenesis</keyword>
<dbReference type="GO" id="GO:0000028">
    <property type="term" value="P:ribosomal small subunit assembly"/>
    <property type="evidence" value="ECO:0007669"/>
    <property type="project" value="TreeGrafter"/>
</dbReference>
<sequence length="166" mass="18039">MAEKKKGGNTAAVVRQLAGPIAESLGYLLWDVRFVKEGADWFLRIYIDKPGGIGIDDCVAMSRAVNDPLDALDPIDREYCLEVCSPGLGRELTRPEHFAAFLGAPVLARLIRPLPDGRREVRGTLTGYENNVMTLDVDGGEPLTLEKAAVSKVRLLDDEDVDGGNS</sequence>
<dbReference type="Pfam" id="PF02576">
    <property type="entry name" value="RimP_N"/>
    <property type="match status" value="1"/>
</dbReference>
<dbReference type="CDD" id="cd01734">
    <property type="entry name" value="YlxS_C"/>
    <property type="match status" value="1"/>
</dbReference>
<dbReference type="InterPro" id="IPR003728">
    <property type="entry name" value="Ribosome_maturation_RimP"/>
</dbReference>
<name>A0A9D1AQ04_9FIRM</name>
<evidence type="ECO:0000259" key="5">
    <source>
        <dbReference type="Pfam" id="PF17384"/>
    </source>
</evidence>